<dbReference type="OrthoDB" id="7376104at2"/>
<dbReference type="InterPro" id="IPR003425">
    <property type="entry name" value="CCB3/YggT"/>
</dbReference>
<dbReference type="RefSeq" id="WP_148913217.1">
    <property type="nucleotide sequence ID" value="NZ_VSZS01000053.1"/>
</dbReference>
<dbReference type="Proteomes" id="UP000323258">
    <property type="component" value="Unassembled WGS sequence"/>
</dbReference>
<keyword evidence="1" id="KW-0472">Membrane</keyword>
<keyword evidence="3" id="KW-1185">Reference proteome</keyword>
<dbReference type="AlphaFoldDB" id="A0A5D4H4S4"/>
<evidence type="ECO:0000256" key="1">
    <source>
        <dbReference type="SAM" id="Phobius"/>
    </source>
</evidence>
<dbReference type="EMBL" id="VSZS01000053">
    <property type="protein sequence ID" value="TYR35253.1"/>
    <property type="molecule type" value="Genomic_DNA"/>
</dbReference>
<comment type="caution">
    <text evidence="2">The sequence shown here is derived from an EMBL/GenBank/DDBJ whole genome shotgun (WGS) entry which is preliminary data.</text>
</comment>
<keyword evidence="1" id="KW-1133">Transmembrane helix</keyword>
<sequence length="101" mass="11925">MSFWSYWYFHLPNFVLAAVMYTLLGRMVLGLFVPADWDNYIWRFFRRVTDPYLKLVRYVTPQILSDGVVMVFGVLWLMVLRLGWFFFLLQFGLAPVGGQGS</sequence>
<name>A0A5D4H4S4_9HYPH</name>
<accession>A0A5D4H4S4</accession>
<evidence type="ECO:0000313" key="2">
    <source>
        <dbReference type="EMBL" id="TYR35253.1"/>
    </source>
</evidence>
<organism evidence="2 3">
    <name type="scientific">Neoaquamicrobium microcysteis</name>
    <dbReference type="NCBI Taxonomy" id="2682781"/>
    <lineage>
        <taxon>Bacteria</taxon>
        <taxon>Pseudomonadati</taxon>
        <taxon>Pseudomonadota</taxon>
        <taxon>Alphaproteobacteria</taxon>
        <taxon>Hyphomicrobiales</taxon>
        <taxon>Phyllobacteriaceae</taxon>
        <taxon>Neoaquamicrobium</taxon>
    </lineage>
</organism>
<protein>
    <submittedName>
        <fullName evidence="2">YggT family protein</fullName>
    </submittedName>
</protein>
<reference evidence="2 3" key="1">
    <citation type="submission" date="2019-08" db="EMBL/GenBank/DDBJ databases">
        <authorList>
            <person name="Seo Y.L."/>
        </authorList>
    </citation>
    <scope>NUCLEOTIDE SEQUENCE [LARGE SCALE GENOMIC DNA]</scope>
    <source>
        <strain evidence="2 3">MaA-C15</strain>
    </source>
</reference>
<gene>
    <name evidence="2" type="ORF">FY036_02985</name>
</gene>
<dbReference type="Pfam" id="PF02325">
    <property type="entry name" value="CCB3_YggT"/>
    <property type="match status" value="1"/>
</dbReference>
<keyword evidence="1" id="KW-0812">Transmembrane</keyword>
<dbReference type="GO" id="GO:0016020">
    <property type="term" value="C:membrane"/>
    <property type="evidence" value="ECO:0007669"/>
    <property type="project" value="InterPro"/>
</dbReference>
<reference evidence="2 3" key="2">
    <citation type="submission" date="2019-09" db="EMBL/GenBank/DDBJ databases">
        <title>Mesorhizobium sp. MaA-C15 isolated from Microcystis aeruginosa.</title>
        <authorList>
            <person name="Jeong S.E."/>
            <person name="Jin H.M."/>
            <person name="Jeon C.O."/>
        </authorList>
    </citation>
    <scope>NUCLEOTIDE SEQUENCE [LARGE SCALE GENOMIC DNA]</scope>
    <source>
        <strain evidence="2 3">MaA-C15</strain>
    </source>
</reference>
<evidence type="ECO:0000313" key="3">
    <source>
        <dbReference type="Proteomes" id="UP000323258"/>
    </source>
</evidence>
<proteinExistence type="predicted"/>
<feature type="transmembrane region" description="Helical" evidence="1">
    <location>
        <begin position="63"/>
        <end position="87"/>
    </location>
</feature>